<organism evidence="1 2">
    <name type="scientific">Saccharopolyspora halophila</name>
    <dbReference type="NCBI Taxonomy" id="405551"/>
    <lineage>
        <taxon>Bacteria</taxon>
        <taxon>Bacillati</taxon>
        <taxon>Actinomycetota</taxon>
        <taxon>Actinomycetes</taxon>
        <taxon>Pseudonocardiales</taxon>
        <taxon>Pseudonocardiaceae</taxon>
        <taxon>Saccharopolyspora</taxon>
    </lineage>
</organism>
<keyword evidence="2" id="KW-1185">Reference proteome</keyword>
<name>A0ABN3GT19_9PSEU</name>
<gene>
    <name evidence="1" type="ORF">GCM10009854_44140</name>
</gene>
<dbReference type="Proteomes" id="UP001501218">
    <property type="component" value="Unassembled WGS sequence"/>
</dbReference>
<evidence type="ECO:0000313" key="2">
    <source>
        <dbReference type="Proteomes" id="UP001501218"/>
    </source>
</evidence>
<dbReference type="EMBL" id="BAAARA010000021">
    <property type="protein sequence ID" value="GAA2360285.1"/>
    <property type="molecule type" value="Genomic_DNA"/>
</dbReference>
<proteinExistence type="predicted"/>
<accession>A0ABN3GT19</accession>
<evidence type="ECO:0000313" key="1">
    <source>
        <dbReference type="EMBL" id="GAA2360285.1"/>
    </source>
</evidence>
<comment type="caution">
    <text evidence="1">The sequence shown here is derived from an EMBL/GenBank/DDBJ whole genome shotgun (WGS) entry which is preliminary data.</text>
</comment>
<sequence length="63" mass="6975">MGEREQRVRGELAPVLEQDREDHALGAVVRRDVAAELGDLVREAFPDVGVVEQELNGHQALVE</sequence>
<protein>
    <submittedName>
        <fullName evidence="1">Uncharacterized protein</fullName>
    </submittedName>
</protein>
<reference evidence="1 2" key="1">
    <citation type="journal article" date="2019" name="Int. J. Syst. Evol. Microbiol.">
        <title>The Global Catalogue of Microorganisms (GCM) 10K type strain sequencing project: providing services to taxonomists for standard genome sequencing and annotation.</title>
        <authorList>
            <consortium name="The Broad Institute Genomics Platform"/>
            <consortium name="The Broad Institute Genome Sequencing Center for Infectious Disease"/>
            <person name="Wu L."/>
            <person name="Ma J."/>
        </authorList>
    </citation>
    <scope>NUCLEOTIDE SEQUENCE [LARGE SCALE GENOMIC DNA]</scope>
    <source>
        <strain evidence="1 2">JCM 16221</strain>
    </source>
</reference>